<keyword evidence="3 12" id="KW-0732">Signal</keyword>
<evidence type="ECO:0000256" key="11">
    <source>
        <dbReference type="SAM" id="Phobius"/>
    </source>
</evidence>
<evidence type="ECO:0000256" key="3">
    <source>
        <dbReference type="ARBA" id="ARBA00022729"/>
    </source>
</evidence>
<evidence type="ECO:0000256" key="4">
    <source>
        <dbReference type="ARBA" id="ARBA00022989"/>
    </source>
</evidence>
<protein>
    <recommendedName>
        <fullName evidence="13">Link domain-containing protein</fullName>
    </recommendedName>
</protein>
<evidence type="ECO:0000256" key="2">
    <source>
        <dbReference type="ARBA" id="ARBA00022692"/>
    </source>
</evidence>
<comment type="caution">
    <text evidence="14">The sequence shown here is derived from an EMBL/GenBank/DDBJ whole genome shotgun (WGS) entry which is preliminary data.</text>
</comment>
<feature type="chain" id="PRO_5040195260" description="Link domain-containing protein" evidence="12">
    <location>
        <begin position="21"/>
        <end position="292"/>
    </location>
</feature>
<evidence type="ECO:0000256" key="5">
    <source>
        <dbReference type="ARBA" id="ARBA00023136"/>
    </source>
</evidence>
<dbReference type="InterPro" id="IPR043210">
    <property type="entry name" value="CD44_antigen-like"/>
</dbReference>
<dbReference type="InterPro" id="IPR000538">
    <property type="entry name" value="Link_dom"/>
</dbReference>
<keyword evidence="5 11" id="KW-0472">Membrane</keyword>
<dbReference type="GO" id="GO:0005540">
    <property type="term" value="F:hyaluronic acid binding"/>
    <property type="evidence" value="ECO:0007669"/>
    <property type="project" value="InterPro"/>
</dbReference>
<evidence type="ECO:0000256" key="8">
    <source>
        <dbReference type="ARBA" id="ARBA00023180"/>
    </source>
</evidence>
<evidence type="ECO:0000256" key="12">
    <source>
        <dbReference type="SAM" id="SignalP"/>
    </source>
</evidence>
<name>A0A9N7V9K2_PLEPL</name>
<feature type="signal peptide" evidence="12">
    <location>
        <begin position="1"/>
        <end position="20"/>
    </location>
</feature>
<dbReference type="Pfam" id="PF00193">
    <property type="entry name" value="Xlink"/>
    <property type="match status" value="1"/>
</dbReference>
<keyword evidence="15" id="KW-1185">Reference proteome</keyword>
<feature type="region of interest" description="Disordered" evidence="10">
    <location>
        <begin position="260"/>
        <end position="292"/>
    </location>
</feature>
<evidence type="ECO:0000256" key="10">
    <source>
        <dbReference type="SAM" id="MobiDB-lite"/>
    </source>
</evidence>
<dbReference type="EMBL" id="CADEAL010003635">
    <property type="protein sequence ID" value="CAB1445383.1"/>
    <property type="molecule type" value="Genomic_DNA"/>
</dbReference>
<evidence type="ECO:0000256" key="1">
    <source>
        <dbReference type="ARBA" id="ARBA00004167"/>
    </source>
</evidence>
<dbReference type="Proteomes" id="UP001153269">
    <property type="component" value="Unassembled WGS sequence"/>
</dbReference>
<feature type="compositionally biased region" description="Polar residues" evidence="10">
    <location>
        <begin position="283"/>
        <end position="292"/>
    </location>
</feature>
<dbReference type="PANTHER" id="PTHR10225:SF2">
    <property type="entry name" value="LYMPHATIC VESSEL ENDOTHELIAL HYALURONIC ACID RECEPTOR 1"/>
    <property type="match status" value="1"/>
</dbReference>
<dbReference type="GO" id="GO:0004888">
    <property type="term" value="F:transmembrane signaling receptor activity"/>
    <property type="evidence" value="ECO:0007669"/>
    <property type="project" value="TreeGrafter"/>
</dbReference>
<evidence type="ECO:0000313" key="15">
    <source>
        <dbReference type="Proteomes" id="UP001153269"/>
    </source>
</evidence>
<evidence type="ECO:0000259" key="13">
    <source>
        <dbReference type="PROSITE" id="PS50963"/>
    </source>
</evidence>
<accession>A0A9N7V9K2</accession>
<dbReference type="Gene3D" id="3.10.100.10">
    <property type="entry name" value="Mannose-Binding Protein A, subunit A"/>
    <property type="match status" value="1"/>
</dbReference>
<sequence>MNMIWLCLPAVLCFTSVICGQSIDSSHIRVFPAMNQSIAGVFQVSSLNHLNQPQYAFDASEARSLCSSLGVDIASKAQVKTALNRGLETCRFGWIDEHFAVIPRIQSLSTCGQSRTGLVTWRASVTKRFDVFCFNESDAVTQLKDATTTSPLNSSDHSEQTNSTQTTQSTSSSSSSPRSSSTSAPQTRDKEAVPARYVGSAIRSAGGKVVLITSTCGLLLTAIILIVYLKSRRIGSQSLDMKQQQESIETEDWTCVKSVEQTEEDAQEEEKIQVEDEDKDVSLNLSDSDVTE</sequence>
<keyword evidence="4 11" id="KW-1133">Transmembrane helix</keyword>
<evidence type="ECO:0000313" key="14">
    <source>
        <dbReference type="EMBL" id="CAB1445383.1"/>
    </source>
</evidence>
<dbReference type="PROSITE" id="PS50963">
    <property type="entry name" value="LINK_2"/>
    <property type="match status" value="1"/>
</dbReference>
<evidence type="ECO:0000256" key="9">
    <source>
        <dbReference type="PROSITE-ProRule" id="PRU00323"/>
    </source>
</evidence>
<proteinExistence type="predicted"/>
<dbReference type="GO" id="GO:0005886">
    <property type="term" value="C:plasma membrane"/>
    <property type="evidence" value="ECO:0007669"/>
    <property type="project" value="TreeGrafter"/>
</dbReference>
<evidence type="ECO:0000256" key="6">
    <source>
        <dbReference type="ARBA" id="ARBA00023157"/>
    </source>
</evidence>
<feature type="compositionally biased region" description="Low complexity" evidence="10">
    <location>
        <begin position="160"/>
        <end position="186"/>
    </location>
</feature>
<dbReference type="PROSITE" id="PS01241">
    <property type="entry name" value="LINK_1"/>
    <property type="match status" value="1"/>
</dbReference>
<feature type="transmembrane region" description="Helical" evidence="11">
    <location>
        <begin position="209"/>
        <end position="229"/>
    </location>
</feature>
<reference evidence="14" key="1">
    <citation type="submission" date="2020-03" db="EMBL/GenBank/DDBJ databases">
        <authorList>
            <person name="Weist P."/>
        </authorList>
    </citation>
    <scope>NUCLEOTIDE SEQUENCE</scope>
</reference>
<organism evidence="14 15">
    <name type="scientific">Pleuronectes platessa</name>
    <name type="common">European plaice</name>
    <dbReference type="NCBI Taxonomy" id="8262"/>
    <lineage>
        <taxon>Eukaryota</taxon>
        <taxon>Metazoa</taxon>
        <taxon>Chordata</taxon>
        <taxon>Craniata</taxon>
        <taxon>Vertebrata</taxon>
        <taxon>Euteleostomi</taxon>
        <taxon>Actinopterygii</taxon>
        <taxon>Neopterygii</taxon>
        <taxon>Teleostei</taxon>
        <taxon>Neoteleostei</taxon>
        <taxon>Acanthomorphata</taxon>
        <taxon>Carangaria</taxon>
        <taxon>Pleuronectiformes</taxon>
        <taxon>Pleuronectoidei</taxon>
        <taxon>Pleuronectidae</taxon>
        <taxon>Pleuronectes</taxon>
    </lineage>
</organism>
<keyword evidence="8" id="KW-0325">Glycoprotein</keyword>
<dbReference type="PANTHER" id="PTHR10225">
    <property type="entry name" value="HYALURONAN RECEPTOR"/>
    <property type="match status" value="1"/>
</dbReference>
<feature type="disulfide bond" evidence="9">
    <location>
        <begin position="90"/>
        <end position="111"/>
    </location>
</feature>
<dbReference type="SUPFAM" id="SSF56436">
    <property type="entry name" value="C-type lectin-like"/>
    <property type="match status" value="1"/>
</dbReference>
<gene>
    <name evidence="14" type="ORF">PLEPLA_LOCUS33114</name>
</gene>
<feature type="domain" description="Link" evidence="13">
    <location>
        <begin position="40"/>
        <end position="135"/>
    </location>
</feature>
<dbReference type="InterPro" id="IPR016186">
    <property type="entry name" value="C-type_lectin-like/link_sf"/>
</dbReference>
<feature type="region of interest" description="Disordered" evidence="10">
    <location>
        <begin position="147"/>
        <end position="192"/>
    </location>
</feature>
<comment type="caution">
    <text evidence="9">Lacks conserved residue(s) required for the propagation of feature annotation.</text>
</comment>
<keyword evidence="6 9" id="KW-1015">Disulfide bond</keyword>
<keyword evidence="2 11" id="KW-0812">Transmembrane</keyword>
<comment type="subcellular location">
    <subcellularLocation>
        <location evidence="1">Membrane</location>
        <topology evidence="1">Single-pass membrane protein</topology>
    </subcellularLocation>
</comment>
<evidence type="ECO:0000256" key="7">
    <source>
        <dbReference type="ARBA" id="ARBA00023170"/>
    </source>
</evidence>
<dbReference type="GO" id="GO:0007155">
    <property type="term" value="P:cell adhesion"/>
    <property type="evidence" value="ECO:0007669"/>
    <property type="project" value="InterPro"/>
</dbReference>
<dbReference type="AlphaFoldDB" id="A0A9N7V9K2"/>
<dbReference type="InterPro" id="IPR016187">
    <property type="entry name" value="CTDL_fold"/>
</dbReference>
<dbReference type="SMART" id="SM00445">
    <property type="entry name" value="LINK"/>
    <property type="match status" value="1"/>
</dbReference>
<keyword evidence="7" id="KW-0675">Receptor</keyword>